<dbReference type="Proteomes" id="UP000051497">
    <property type="component" value="Unassembled WGS sequence"/>
</dbReference>
<dbReference type="PANTHER" id="PTHR43808">
    <property type="entry name" value="ACETYLORNITHINE DEACETYLASE"/>
    <property type="match status" value="1"/>
</dbReference>
<evidence type="ECO:0000313" key="18">
    <source>
        <dbReference type="EMBL" id="MCS5711116.1"/>
    </source>
</evidence>
<evidence type="ECO:0000256" key="10">
    <source>
        <dbReference type="ARBA" id="ARBA00022915"/>
    </source>
</evidence>
<dbReference type="UniPathway" id="UPA00034">
    <property type="reaction ID" value="UER00021"/>
</dbReference>
<keyword evidence="6 15" id="KW-0028">Amino-acid biosynthesis</keyword>
<comment type="catalytic activity">
    <reaction evidence="14 15">
        <text>N-succinyl-(2S,6S)-2,6-diaminopimelate + H2O = (2S,6S)-2,6-diaminopimelate + succinate</text>
        <dbReference type="Rhea" id="RHEA:22608"/>
        <dbReference type="ChEBI" id="CHEBI:15377"/>
        <dbReference type="ChEBI" id="CHEBI:30031"/>
        <dbReference type="ChEBI" id="CHEBI:57609"/>
        <dbReference type="ChEBI" id="CHEBI:58087"/>
        <dbReference type="EC" id="3.5.1.18"/>
    </reaction>
</comment>
<evidence type="ECO:0000256" key="9">
    <source>
        <dbReference type="ARBA" id="ARBA00022833"/>
    </source>
</evidence>
<reference evidence="17" key="1">
    <citation type="submission" date="2015-09" db="EMBL/GenBank/DDBJ databases">
        <title>Draft Genome Sequences of Two Novel Amoeba-resistant Intranuclear Bacteria, Candidatus Berkiella cookevillensis and Candidatus Berkiella aquae.</title>
        <authorList>
            <person name="Mehari Y.T."/>
            <person name="Arivett B.A."/>
            <person name="Farone A.L."/>
            <person name="Gunderson J.H."/>
            <person name="Farone M.B."/>
        </authorList>
    </citation>
    <scope>NUCLEOTIDE SEQUENCE [LARGE SCALE GENOMIC DNA]</scope>
    <source>
        <strain evidence="17">HT99</strain>
    </source>
</reference>
<dbReference type="AlphaFoldDB" id="A0A0Q9YX40"/>
<comment type="caution">
    <text evidence="17">The sequence shown here is derived from an EMBL/GenBank/DDBJ whole genome shotgun (WGS) entry which is preliminary data.</text>
</comment>
<dbReference type="PATRIC" id="fig|1590043.3.peg.1809"/>
<dbReference type="Gene3D" id="3.30.70.360">
    <property type="match status" value="1"/>
</dbReference>
<dbReference type="InterPro" id="IPR011650">
    <property type="entry name" value="Peptidase_M20_dimer"/>
</dbReference>
<comment type="similarity">
    <text evidence="2 15">Belongs to the peptidase M20A family. DapE subfamily.</text>
</comment>
<dbReference type="Pfam" id="PF01546">
    <property type="entry name" value="Peptidase_M20"/>
    <property type="match status" value="1"/>
</dbReference>
<dbReference type="InterPro" id="IPR002933">
    <property type="entry name" value="Peptidase_M20"/>
</dbReference>
<evidence type="ECO:0000256" key="13">
    <source>
        <dbReference type="ARBA" id="ARBA00031891"/>
    </source>
</evidence>
<evidence type="ECO:0000313" key="17">
    <source>
        <dbReference type="EMBL" id="KRG21217.1"/>
    </source>
</evidence>
<comment type="cofactor">
    <cofactor evidence="15">
        <name>Zn(2+)</name>
        <dbReference type="ChEBI" id="CHEBI:29105"/>
    </cofactor>
    <cofactor evidence="15">
        <name>Co(2+)</name>
        <dbReference type="ChEBI" id="CHEBI:48828"/>
    </cofactor>
    <text evidence="15">Binds 2 Zn(2+) or Co(2+) ions per subunit.</text>
</comment>
<evidence type="ECO:0000256" key="14">
    <source>
        <dbReference type="ARBA" id="ARBA00051301"/>
    </source>
</evidence>
<evidence type="ECO:0000256" key="2">
    <source>
        <dbReference type="ARBA" id="ARBA00006746"/>
    </source>
</evidence>
<feature type="binding site" evidence="15">
    <location>
        <position position="67"/>
    </location>
    <ligand>
        <name>Zn(2+)</name>
        <dbReference type="ChEBI" id="CHEBI:29105"/>
        <label>1</label>
    </ligand>
</feature>
<evidence type="ECO:0000256" key="3">
    <source>
        <dbReference type="ARBA" id="ARBA00011738"/>
    </source>
</evidence>
<evidence type="ECO:0000256" key="7">
    <source>
        <dbReference type="ARBA" id="ARBA00022723"/>
    </source>
</evidence>
<dbReference type="PROSITE" id="PS00759">
    <property type="entry name" value="ARGE_DAPE_CPG2_2"/>
    <property type="match status" value="1"/>
</dbReference>
<feature type="binding site" evidence="15">
    <location>
        <position position="135"/>
    </location>
    <ligand>
        <name>Zn(2+)</name>
        <dbReference type="ChEBI" id="CHEBI:29105"/>
        <label>2</label>
    </ligand>
</feature>
<dbReference type="EC" id="3.5.1.18" evidence="4 15"/>
<reference evidence="18" key="3">
    <citation type="submission" date="2021-06" db="EMBL/GenBank/DDBJ databases">
        <title>Genomic Description and Analysis of Intracellular Bacteria, Candidatus Berkiella cookevillensis and Candidatus Berkiella aquae.</title>
        <authorList>
            <person name="Kidane D.T."/>
            <person name="Mehari Y.T."/>
            <person name="Rice F.C."/>
            <person name="Arivett B.A."/>
            <person name="Farone A.L."/>
            <person name="Berk S.G."/>
            <person name="Farone M.B."/>
        </authorList>
    </citation>
    <scope>NUCLEOTIDE SEQUENCE</scope>
    <source>
        <strain evidence="18">HT99</strain>
    </source>
</reference>
<dbReference type="STRING" id="295108.HT99x_01773"/>
<dbReference type="EMBL" id="LKAJ01000006">
    <property type="protein sequence ID" value="KRG21217.1"/>
    <property type="molecule type" value="Genomic_DNA"/>
</dbReference>
<keyword evidence="7 15" id="KW-0479">Metal-binding</keyword>
<comment type="pathway">
    <text evidence="1 15">Amino-acid biosynthesis; L-lysine biosynthesis via DAP pathway; LL-2,6-diaminopimelate from (S)-tetrahydrodipicolinate (succinylase route): step 3/3.</text>
</comment>
<evidence type="ECO:0000256" key="12">
    <source>
        <dbReference type="ARBA" id="ARBA00023285"/>
    </source>
</evidence>
<dbReference type="InterPro" id="IPR005941">
    <property type="entry name" value="DapE_proteobac"/>
</dbReference>
<keyword evidence="11 15" id="KW-0457">Lysine biosynthesis</keyword>
<dbReference type="InterPro" id="IPR036264">
    <property type="entry name" value="Bact_exopeptidase_dim_dom"/>
</dbReference>
<dbReference type="GO" id="GO:0008270">
    <property type="term" value="F:zinc ion binding"/>
    <property type="evidence" value="ECO:0007669"/>
    <property type="project" value="UniProtKB-UniRule"/>
</dbReference>
<evidence type="ECO:0000256" key="5">
    <source>
        <dbReference type="ARBA" id="ARBA00022391"/>
    </source>
</evidence>
<dbReference type="InterPro" id="IPR001261">
    <property type="entry name" value="ArgE/DapE_CS"/>
</dbReference>
<dbReference type="RefSeq" id="WP_075066392.1">
    <property type="nucleotide sequence ID" value="NZ_LKAJ02000001.1"/>
</dbReference>
<dbReference type="SUPFAM" id="SSF53187">
    <property type="entry name" value="Zn-dependent exopeptidases"/>
    <property type="match status" value="1"/>
</dbReference>
<keyword evidence="10 15" id="KW-0220">Diaminopimelate biosynthesis</keyword>
<dbReference type="OrthoDB" id="9809784at2"/>
<keyword evidence="12 15" id="KW-0170">Cobalt</keyword>
<evidence type="ECO:0000256" key="4">
    <source>
        <dbReference type="ARBA" id="ARBA00011921"/>
    </source>
</evidence>
<feature type="binding site" evidence="15">
    <location>
        <position position="100"/>
    </location>
    <ligand>
        <name>Zn(2+)</name>
        <dbReference type="ChEBI" id="CHEBI:29105"/>
        <label>1</label>
    </ligand>
</feature>
<evidence type="ECO:0000256" key="1">
    <source>
        <dbReference type="ARBA" id="ARBA00005130"/>
    </source>
</evidence>
<feature type="binding site" evidence="15">
    <location>
        <position position="350"/>
    </location>
    <ligand>
        <name>Zn(2+)</name>
        <dbReference type="ChEBI" id="CHEBI:29105"/>
        <label>2</label>
    </ligand>
</feature>
<dbReference type="Gene3D" id="1.10.150.900">
    <property type="match status" value="1"/>
</dbReference>
<dbReference type="HAMAP" id="MF_01690">
    <property type="entry name" value="DapE"/>
    <property type="match status" value="1"/>
</dbReference>
<dbReference type="GO" id="GO:0019877">
    <property type="term" value="P:diaminopimelate biosynthetic process"/>
    <property type="evidence" value="ECO:0007669"/>
    <property type="project" value="UniProtKB-UniRule"/>
</dbReference>
<feature type="domain" description="Peptidase M20 dimerisation" evidence="16">
    <location>
        <begin position="176"/>
        <end position="281"/>
    </location>
</feature>
<dbReference type="Pfam" id="PF07687">
    <property type="entry name" value="M20_dimer"/>
    <property type="match status" value="1"/>
</dbReference>
<dbReference type="PANTHER" id="PTHR43808:SF31">
    <property type="entry name" value="N-ACETYL-L-CITRULLINE DEACETYLASE"/>
    <property type="match status" value="1"/>
</dbReference>
<feature type="active site" description="Proton acceptor" evidence="15">
    <location>
        <position position="134"/>
    </location>
</feature>
<evidence type="ECO:0000256" key="6">
    <source>
        <dbReference type="ARBA" id="ARBA00022605"/>
    </source>
</evidence>
<sequence length="378" mass="41214">MRSKTLELACDLLSRPSVTPKDEGCQQLLESYLTAMGFTVEHHIINNVSNLFAIRGTQKPTLCFAGHTDVVPAGDLSSWRTPPFTPTIEKNKLYARGAADMKSSIAAMITACERFIQLYPEHPGSIAFLITSDEEGPALDGTQAILKILEARQQIPEWCLVGEPSSTVKLADTAKIGRRGSLTGYLKIIGKQGHVAYPQLALNPIHQAFIPLAEIAAITWDQGTEFFPPSSLQFANIQAGTGAANVIPGILETNFNLRFSPETTPEHIQATVEGILQKHGCEYHIDWILGGKPFYTAPDNDFIRKVATTIEKTLGYAPLLSTTGGTSDGRFFAQYGTQVIEVGPVNATIHQVNECIDIDELEQLSALYEAILVNLFVS</sequence>
<keyword evidence="19" id="KW-1185">Reference proteome</keyword>
<dbReference type="EMBL" id="LKAJ02000001">
    <property type="protein sequence ID" value="MCS5711116.1"/>
    <property type="molecule type" value="Genomic_DNA"/>
</dbReference>
<evidence type="ECO:0000256" key="8">
    <source>
        <dbReference type="ARBA" id="ARBA00022801"/>
    </source>
</evidence>
<keyword evidence="8 15" id="KW-0378">Hydrolase</keyword>
<dbReference type="NCBIfam" id="NF009557">
    <property type="entry name" value="PRK13009.1"/>
    <property type="match status" value="1"/>
</dbReference>
<dbReference type="GO" id="GO:0008777">
    <property type="term" value="F:acetylornithine deacetylase activity"/>
    <property type="evidence" value="ECO:0007669"/>
    <property type="project" value="TreeGrafter"/>
</dbReference>
<dbReference type="GO" id="GO:0009014">
    <property type="term" value="F:succinyl-diaminopimelate desuccinylase activity"/>
    <property type="evidence" value="ECO:0007669"/>
    <property type="project" value="UniProtKB-UniRule"/>
</dbReference>
<gene>
    <name evidence="15 17" type="primary">dapE</name>
    <name evidence="18" type="ORF">HT99x_006705</name>
    <name evidence="17" type="ORF">HT99x_01773</name>
</gene>
<dbReference type="Gene3D" id="3.40.630.10">
    <property type="entry name" value="Zn peptidases"/>
    <property type="match status" value="1"/>
</dbReference>
<dbReference type="InterPro" id="IPR050072">
    <property type="entry name" value="Peptidase_M20A"/>
</dbReference>
<name>A0A0Q9YX40_9GAMM</name>
<comment type="subunit">
    <text evidence="3 15">Homodimer.</text>
</comment>
<dbReference type="NCBIfam" id="TIGR01246">
    <property type="entry name" value="dapE_proteo"/>
    <property type="match status" value="1"/>
</dbReference>
<feature type="binding site" evidence="15">
    <location>
        <position position="100"/>
    </location>
    <ligand>
        <name>Zn(2+)</name>
        <dbReference type="ChEBI" id="CHEBI:29105"/>
        <label>2</label>
    </ligand>
</feature>
<protein>
    <recommendedName>
        <fullName evidence="5 15">Succinyl-diaminopimelate desuccinylase</fullName>
        <shortName evidence="15">SDAP desuccinylase</shortName>
        <ecNumber evidence="4 15">3.5.1.18</ecNumber>
    </recommendedName>
    <alternativeName>
        <fullName evidence="13 15">N-succinyl-LL-2,6-diaminoheptanedioate amidohydrolase</fullName>
    </alternativeName>
</protein>
<feature type="binding site" evidence="15">
    <location>
        <position position="163"/>
    </location>
    <ligand>
        <name>Zn(2+)</name>
        <dbReference type="ChEBI" id="CHEBI:29105"/>
        <label>1</label>
    </ligand>
</feature>
<dbReference type="SUPFAM" id="SSF55031">
    <property type="entry name" value="Bacterial exopeptidase dimerisation domain"/>
    <property type="match status" value="1"/>
</dbReference>
<comment type="function">
    <text evidence="15">Catalyzes the hydrolysis of N-succinyl-L,L-diaminopimelic acid (SDAP), forming succinate and LL-2,6-diaminopimelate (DAP), an intermediate involved in the bacterial biosynthesis of lysine and meso-diaminopimelic acid, an essential component of bacterial cell walls.</text>
</comment>
<accession>A0A0Q9YX40</accession>
<evidence type="ECO:0000256" key="15">
    <source>
        <dbReference type="HAMAP-Rule" id="MF_01690"/>
    </source>
</evidence>
<evidence type="ECO:0000313" key="19">
    <source>
        <dbReference type="Proteomes" id="UP000051497"/>
    </source>
</evidence>
<dbReference type="GO" id="GO:0006526">
    <property type="term" value="P:L-arginine biosynthetic process"/>
    <property type="evidence" value="ECO:0007669"/>
    <property type="project" value="TreeGrafter"/>
</dbReference>
<keyword evidence="9 15" id="KW-0862">Zinc</keyword>
<dbReference type="GO" id="GO:0009089">
    <property type="term" value="P:lysine biosynthetic process via diaminopimelate"/>
    <property type="evidence" value="ECO:0007669"/>
    <property type="project" value="UniProtKB-UniRule"/>
</dbReference>
<feature type="active site" evidence="15">
    <location>
        <position position="69"/>
    </location>
</feature>
<proteinExistence type="inferred from homology"/>
<dbReference type="GO" id="GO:0050897">
    <property type="term" value="F:cobalt ion binding"/>
    <property type="evidence" value="ECO:0007669"/>
    <property type="project" value="UniProtKB-UniRule"/>
</dbReference>
<dbReference type="CDD" id="cd03891">
    <property type="entry name" value="M20_DapE_proteobac"/>
    <property type="match status" value="1"/>
</dbReference>
<organism evidence="17">
    <name type="scientific">Candidatus Berkiella aquae</name>
    <dbReference type="NCBI Taxonomy" id="295108"/>
    <lineage>
        <taxon>Bacteria</taxon>
        <taxon>Pseudomonadati</taxon>
        <taxon>Pseudomonadota</taxon>
        <taxon>Gammaproteobacteria</taxon>
        <taxon>Candidatus Berkiellales</taxon>
        <taxon>Candidatus Berkiellaceae</taxon>
        <taxon>Candidatus Berkiella</taxon>
    </lineage>
</organism>
<evidence type="ECO:0000256" key="11">
    <source>
        <dbReference type="ARBA" id="ARBA00023154"/>
    </source>
</evidence>
<reference evidence="18" key="2">
    <citation type="journal article" date="2016" name="Genome Announc.">
        <title>Draft Genome Sequences of Two Novel Amoeba-Resistant Intranuclear Bacteria, 'Candidatus Berkiella cookevillensis' and 'Candidatus Berkiella aquae'.</title>
        <authorList>
            <person name="Mehari Y.T."/>
            <person name="Arivett B.A."/>
            <person name="Farone A.L."/>
            <person name="Gunderson J.H."/>
            <person name="Farone M.B."/>
        </authorList>
    </citation>
    <scope>NUCLEOTIDE SEQUENCE</scope>
    <source>
        <strain evidence="18">HT99</strain>
    </source>
</reference>
<evidence type="ECO:0000259" key="16">
    <source>
        <dbReference type="Pfam" id="PF07687"/>
    </source>
</evidence>